<feature type="chain" id="PRO_5016236277" description="Thioredoxin domain-containing protein" evidence="1">
    <location>
        <begin position="28"/>
        <end position="161"/>
    </location>
</feature>
<dbReference type="AlphaFoldDB" id="A0A2Z4Y615"/>
<keyword evidence="1" id="KW-0732">Signal</keyword>
<evidence type="ECO:0008006" key="4">
    <source>
        <dbReference type="Google" id="ProtNLM"/>
    </source>
</evidence>
<dbReference type="NCBIfam" id="NF040494">
    <property type="entry name" value="nitrored_ArsF"/>
    <property type="match status" value="1"/>
</dbReference>
<dbReference type="KEGG" id="schv:BRCON_1652"/>
<feature type="signal peptide" evidence="1">
    <location>
        <begin position="1"/>
        <end position="27"/>
    </location>
</feature>
<evidence type="ECO:0000256" key="1">
    <source>
        <dbReference type="SAM" id="SignalP"/>
    </source>
</evidence>
<evidence type="ECO:0000313" key="3">
    <source>
        <dbReference type="Proteomes" id="UP000262583"/>
    </source>
</evidence>
<evidence type="ECO:0000313" key="2">
    <source>
        <dbReference type="EMBL" id="AXA36429.1"/>
    </source>
</evidence>
<protein>
    <recommendedName>
        <fullName evidence="4">Thioredoxin domain-containing protein</fullName>
    </recommendedName>
</protein>
<accession>A0A2Z4Y615</accession>
<dbReference type="EMBL" id="CP030759">
    <property type="protein sequence ID" value="AXA36429.1"/>
    <property type="molecule type" value="Genomic_DNA"/>
</dbReference>
<proteinExistence type="predicted"/>
<organism evidence="2 3">
    <name type="scientific">Sumerlaea chitinivorans</name>
    <dbReference type="NCBI Taxonomy" id="2250252"/>
    <lineage>
        <taxon>Bacteria</taxon>
        <taxon>Candidatus Sumerlaeota</taxon>
        <taxon>Candidatus Sumerlaeia</taxon>
        <taxon>Candidatus Sumerlaeales</taxon>
        <taxon>Candidatus Sumerlaeaceae</taxon>
        <taxon>Candidatus Sumerlaea</taxon>
    </lineage>
</organism>
<reference evidence="2 3" key="1">
    <citation type="submission" date="2018-05" db="EMBL/GenBank/DDBJ databases">
        <title>A metagenomic window into the 2 km-deep terrestrial subsurface aquifer revealed taxonomically and functionally diverse microbial community comprising novel uncultured bacterial lineages.</title>
        <authorList>
            <person name="Kadnikov V.V."/>
            <person name="Mardanov A.V."/>
            <person name="Beletsky A.V."/>
            <person name="Banks D."/>
            <person name="Pimenov N.V."/>
            <person name="Frank Y.A."/>
            <person name="Karnachuk O.V."/>
            <person name="Ravin N.V."/>
        </authorList>
    </citation>
    <scope>NUCLEOTIDE SEQUENCE [LARGE SCALE GENOMIC DNA]</scope>
    <source>
        <strain evidence="2">BY</strain>
    </source>
</reference>
<gene>
    <name evidence="2" type="ORF">BRCON_1652</name>
</gene>
<dbReference type="InterPro" id="IPR047698">
    <property type="entry name" value="ArsF-like"/>
</dbReference>
<dbReference type="Proteomes" id="UP000262583">
    <property type="component" value="Chromosome"/>
</dbReference>
<sequence length="161" mass="18065">MRMRHPLTMLLPALGILMLAAVGTTLAKPAANDSVTTASGSGKANSAEQTKLVVYYFHGNVRCVNCVNFEKFTDELMRTVYADAIKQGKIEWKIVNFDEPQNEHFINDYQLFTKSLVLVPMKNGKQQAFKNLTGIWQTAGSKEKFQAYVRSEIDAMLQKAK</sequence>
<name>A0A2Z4Y615_SUMC1</name>